<keyword evidence="5" id="KW-0498">Mitosis</keyword>
<dbReference type="PANTHER" id="PTHR14527">
    <property type="entry name" value="PROTEIN MIS12 HOMOLOG"/>
    <property type="match status" value="1"/>
</dbReference>
<gene>
    <name evidence="12" type="ORF">FOB64_005520</name>
</gene>
<reference evidence="12 13" key="1">
    <citation type="submission" date="2020-03" db="EMBL/GenBank/DDBJ databases">
        <title>FDA dAtabase for Regulatory Grade micrObial Sequences (FDA-ARGOS): Supporting development and validation of Infectious Disease Dx tests.</title>
        <authorList>
            <person name="Campos J."/>
            <person name="Goldberg B."/>
            <person name="Tallon L."/>
            <person name="Sadzewicz L."/>
            <person name="Vavikolanu K."/>
            <person name="Mehta A."/>
            <person name="Aluvathingal J."/>
            <person name="Nadendla S."/>
            <person name="Nandy P."/>
            <person name="Geyer C."/>
            <person name="Yan Y."/>
            <person name="Sichtig H."/>
        </authorList>
    </citation>
    <scope>NUCLEOTIDE SEQUENCE [LARGE SCALE GENOMIC DNA]</scope>
    <source>
        <strain evidence="12 13">FDAARGOS_656</strain>
    </source>
</reference>
<evidence type="ECO:0000256" key="11">
    <source>
        <dbReference type="SAM" id="MobiDB-lite"/>
    </source>
</evidence>
<protein>
    <submittedName>
        <fullName evidence="12">Mis12 family protein</fullName>
    </submittedName>
</protein>
<feature type="compositionally biased region" description="Low complexity" evidence="11">
    <location>
        <begin position="269"/>
        <end position="285"/>
    </location>
</feature>
<dbReference type="GO" id="GO:0000444">
    <property type="term" value="C:MIS12/MIND type complex"/>
    <property type="evidence" value="ECO:0007669"/>
    <property type="project" value="TreeGrafter"/>
</dbReference>
<evidence type="ECO:0000256" key="4">
    <source>
        <dbReference type="ARBA" id="ARBA00022618"/>
    </source>
</evidence>
<evidence type="ECO:0000256" key="8">
    <source>
        <dbReference type="ARBA" id="ARBA00023306"/>
    </source>
</evidence>
<comment type="similarity">
    <text evidence="2">Belongs to the mis12 family.</text>
</comment>
<keyword evidence="9" id="KW-0137">Centromere</keyword>
<feature type="coiled-coil region" evidence="10">
    <location>
        <begin position="201"/>
        <end position="228"/>
    </location>
</feature>
<accession>A0A8H6BSN2</accession>
<comment type="subcellular location">
    <subcellularLocation>
        <location evidence="1">Chromosome</location>
        <location evidence="1">Centromere</location>
        <location evidence="1">Kinetochore</location>
    </subcellularLocation>
</comment>
<sequence>MSDKTLDERTTAILTEHLEFAPLTLIDDVINAVNEIMYKGTTAIETYLKEQKQLMKNGIFTKVTEDEIEIGMGKLESLLESTIDKNFDKFELYCLRNIFNIPKDLIPYIQLSHQQGIEFKSDNVEQKREFDQQIKNLQLKIMQELQLRKILKLQLVKVQKLIKVLIAIDNDFKKIDFASGGGGNEESIRILKNLQPIDETLYFLISQIKNLINQIEQLSNKVNTNLKTQKFIPNLRDKFIDGRTFRVLQQTGIWKDLEKNDIKISVQGNDNNNNNNNNNNNTLTDLQNQDDIDMIIPEQDDIDVDAIKNINAQI</sequence>
<feature type="region of interest" description="Disordered" evidence="11">
    <location>
        <begin position="266"/>
        <end position="285"/>
    </location>
</feature>
<keyword evidence="7 10" id="KW-0175">Coiled coil</keyword>
<keyword evidence="6" id="KW-0995">Kinetochore</keyword>
<proteinExistence type="inferred from homology"/>
<dbReference type="GO" id="GO:0005634">
    <property type="term" value="C:nucleus"/>
    <property type="evidence" value="ECO:0007669"/>
    <property type="project" value="InterPro"/>
</dbReference>
<organism evidence="12 13">
    <name type="scientific">Candida albicans</name>
    <name type="common">Yeast</name>
    <dbReference type="NCBI Taxonomy" id="5476"/>
    <lineage>
        <taxon>Eukaryota</taxon>
        <taxon>Fungi</taxon>
        <taxon>Dikarya</taxon>
        <taxon>Ascomycota</taxon>
        <taxon>Saccharomycotina</taxon>
        <taxon>Pichiomycetes</taxon>
        <taxon>Debaryomycetaceae</taxon>
        <taxon>Candida/Lodderomyces clade</taxon>
        <taxon>Candida</taxon>
    </lineage>
</organism>
<evidence type="ECO:0000313" key="13">
    <source>
        <dbReference type="Proteomes" id="UP000536275"/>
    </source>
</evidence>
<dbReference type="PANTHER" id="PTHR14527:SF2">
    <property type="entry name" value="PROTEIN MIS12 HOMOLOG"/>
    <property type="match status" value="1"/>
</dbReference>
<evidence type="ECO:0000256" key="10">
    <source>
        <dbReference type="SAM" id="Coils"/>
    </source>
</evidence>
<dbReference type="Pfam" id="PF05859">
    <property type="entry name" value="Mis12"/>
    <property type="match status" value="1"/>
</dbReference>
<keyword evidence="4" id="KW-0132">Cell division</keyword>
<dbReference type="GO" id="GO:0000070">
    <property type="term" value="P:mitotic sister chromatid segregation"/>
    <property type="evidence" value="ECO:0007669"/>
    <property type="project" value="TreeGrafter"/>
</dbReference>
<evidence type="ECO:0000256" key="7">
    <source>
        <dbReference type="ARBA" id="ARBA00023054"/>
    </source>
</evidence>
<name>A0A8H6BSN2_CANAX</name>
<dbReference type="Proteomes" id="UP000536275">
    <property type="component" value="Unassembled WGS sequence"/>
</dbReference>
<evidence type="ECO:0000256" key="9">
    <source>
        <dbReference type="ARBA" id="ARBA00023328"/>
    </source>
</evidence>
<evidence type="ECO:0000256" key="6">
    <source>
        <dbReference type="ARBA" id="ARBA00022838"/>
    </source>
</evidence>
<dbReference type="EMBL" id="JABWAD010000060">
    <property type="protein sequence ID" value="KAF6063927.1"/>
    <property type="molecule type" value="Genomic_DNA"/>
</dbReference>
<keyword evidence="8" id="KW-0131">Cell cycle</keyword>
<dbReference type="InterPro" id="IPR008685">
    <property type="entry name" value="Centromere_Mis12"/>
</dbReference>
<evidence type="ECO:0000256" key="3">
    <source>
        <dbReference type="ARBA" id="ARBA00022454"/>
    </source>
</evidence>
<dbReference type="SMR" id="A0A8H6BSN2"/>
<keyword evidence="3" id="KW-0158">Chromosome</keyword>
<dbReference type="AlphaFoldDB" id="A0A8H6BSN2"/>
<evidence type="ECO:0000256" key="2">
    <source>
        <dbReference type="ARBA" id="ARBA00008643"/>
    </source>
</evidence>
<comment type="caution">
    <text evidence="12">The sequence shown here is derived from an EMBL/GenBank/DDBJ whole genome shotgun (WGS) entry which is preliminary data.</text>
</comment>
<evidence type="ECO:0000256" key="5">
    <source>
        <dbReference type="ARBA" id="ARBA00022776"/>
    </source>
</evidence>
<evidence type="ECO:0000313" key="12">
    <source>
        <dbReference type="EMBL" id="KAF6063927.1"/>
    </source>
</evidence>
<dbReference type="GO" id="GO:0051301">
    <property type="term" value="P:cell division"/>
    <property type="evidence" value="ECO:0007669"/>
    <property type="project" value="UniProtKB-KW"/>
</dbReference>
<dbReference type="GO" id="GO:0051382">
    <property type="term" value="P:kinetochore assembly"/>
    <property type="evidence" value="ECO:0007669"/>
    <property type="project" value="TreeGrafter"/>
</dbReference>
<evidence type="ECO:0000256" key="1">
    <source>
        <dbReference type="ARBA" id="ARBA00004629"/>
    </source>
</evidence>